<dbReference type="EMBL" id="VTER01000004">
    <property type="protein sequence ID" value="TYS49216.1"/>
    <property type="molecule type" value="Genomic_DNA"/>
</dbReference>
<dbReference type="AlphaFoldDB" id="A0A5D4RH57"/>
<dbReference type="SUPFAM" id="SSF55729">
    <property type="entry name" value="Acyl-CoA N-acyltransferases (Nat)"/>
    <property type="match status" value="1"/>
</dbReference>
<dbReference type="PANTHER" id="PTHR43877">
    <property type="entry name" value="AMINOALKYLPHOSPHONATE N-ACETYLTRANSFERASE-RELATED-RELATED"/>
    <property type="match status" value="1"/>
</dbReference>
<evidence type="ECO:0000256" key="1">
    <source>
        <dbReference type="ARBA" id="ARBA00022679"/>
    </source>
</evidence>
<protein>
    <submittedName>
        <fullName evidence="4">GNAT family N-acetyltransferase</fullName>
    </submittedName>
</protein>
<evidence type="ECO:0000313" key="5">
    <source>
        <dbReference type="Proteomes" id="UP000322139"/>
    </source>
</evidence>
<feature type="domain" description="N-acetyltransferase" evidence="3">
    <location>
        <begin position="11"/>
        <end position="159"/>
    </location>
</feature>
<accession>A0A5D4RH57</accession>
<dbReference type="Pfam" id="PF00583">
    <property type="entry name" value="Acetyltransf_1"/>
    <property type="match status" value="1"/>
</dbReference>
<comment type="caution">
    <text evidence="4">The sequence shown here is derived from an EMBL/GenBank/DDBJ whole genome shotgun (WGS) entry which is preliminary data.</text>
</comment>
<dbReference type="GO" id="GO:0016747">
    <property type="term" value="F:acyltransferase activity, transferring groups other than amino-acyl groups"/>
    <property type="evidence" value="ECO:0007669"/>
    <property type="project" value="InterPro"/>
</dbReference>
<dbReference type="RefSeq" id="WP_148974363.1">
    <property type="nucleotide sequence ID" value="NZ_JBNIKU010000001.1"/>
</dbReference>
<evidence type="ECO:0000259" key="3">
    <source>
        <dbReference type="PROSITE" id="PS51186"/>
    </source>
</evidence>
<evidence type="ECO:0000256" key="2">
    <source>
        <dbReference type="ARBA" id="ARBA00023315"/>
    </source>
</evidence>
<dbReference type="CDD" id="cd04301">
    <property type="entry name" value="NAT_SF"/>
    <property type="match status" value="1"/>
</dbReference>
<dbReference type="InterPro" id="IPR050832">
    <property type="entry name" value="Bact_Acetyltransf"/>
</dbReference>
<reference evidence="4 5" key="1">
    <citation type="submission" date="2019-08" db="EMBL/GenBank/DDBJ databases">
        <title>Bacillus genomes from the desert of Cuatro Cienegas, Coahuila.</title>
        <authorList>
            <person name="Olmedo-Alvarez G."/>
        </authorList>
    </citation>
    <scope>NUCLEOTIDE SEQUENCE [LARGE SCALE GENOMIC DNA]</scope>
    <source>
        <strain evidence="4 5">CH446_14T</strain>
    </source>
</reference>
<dbReference type="InterPro" id="IPR000182">
    <property type="entry name" value="GNAT_dom"/>
</dbReference>
<dbReference type="Gene3D" id="3.40.630.30">
    <property type="match status" value="1"/>
</dbReference>
<evidence type="ECO:0000313" key="4">
    <source>
        <dbReference type="EMBL" id="TYS49216.1"/>
    </source>
</evidence>
<gene>
    <name evidence="4" type="ORF">FZD51_08310</name>
</gene>
<name>A0A5D4RH57_9BACI</name>
<keyword evidence="1 4" id="KW-0808">Transferase</keyword>
<proteinExistence type="predicted"/>
<keyword evidence="2" id="KW-0012">Acyltransferase</keyword>
<organism evidence="4 5">
    <name type="scientific">Bacillus infantis</name>
    <dbReference type="NCBI Taxonomy" id="324767"/>
    <lineage>
        <taxon>Bacteria</taxon>
        <taxon>Bacillati</taxon>
        <taxon>Bacillota</taxon>
        <taxon>Bacilli</taxon>
        <taxon>Bacillales</taxon>
        <taxon>Bacillaceae</taxon>
        <taxon>Bacillus</taxon>
    </lineage>
</organism>
<sequence>MEKVMNKIQVVRYQPGLADAVAKMWNMSRDSWGGDNRVMTGEQVKTKEENSDNIELYIALDGKEVVGYCGLSEYKEDESALYIPLLNVRPDYHGRKIGKLLVLEALGKTVELGWPRLDLYTWPGNTKAVPLYKKCGFFWEDRDDSTHLMNFIPAVLNTPLLKPVFEKLDWYSSSTRKIEVKPDGKNENGFTYYDYEWEDEGTHARVQFERSGRGMRLIETDEFLAELVLNGHQLIEGRKESISLRIVNKSGNPLAVEAAGKDSGRVNCSLSSSVMVSGEEVITGVLDIREGEAPDSWKTHPSAEVDLSINGLSCSLSLGIHPKKPADITVSLLGHLSYLGKQSEVAVEVKNNLPEEAKVKIQFPETEKLLFEQKEIVLNVKPKERKSFFLPAVVKKHGFSEHLLQVALTGSKGGRFHFEKKAGLALKGFGSQFGGETEEYWQIFNGNSQVNIRKRDYTVKAGRSGKLDQPFAFFQPKLGKPYTAEFAKKKPVSAEWYKDGAAVTHKLEFLSENMPGIKLSIFTSLYAEGLVKRWMECENGREEPVEQLYISQSMYHEGREMVFPLAGEAVAFSDMKELLYGDVNFSSLSGNWYFAGQGGEPVGLAWPESARAVPDNWQLSIEFRTGEIQAKEKAVLEPVYLSIGAFQSWEEFAAFATHSPSADKKSTAPEKEMNITSVFMRDEKYAADLTLNNHRLQPFEGKLSISADGSVKAAEEIRLEGGKDYKTSVTLGEKAGISIVSAILEEGSSCEKIDSIVLMPGGEVQISSEEEAGLKVAKAVNGTVEIKSAPGFYPGIYSITVNGRKWLDHSFPSLQAKGWWNPWGGGMKTIPSKLNVFSILKGQTEAEAAAVRDNSGELWQGLKVTTRLGEHPVWQGLAFAQYYLMLPGVPLIASFLRIEEAGGKLLAGEYAVTDAFLNGGKLEDLSIRPDGADENGFYTAGKDENVLFLGNGSSVCSTHAEEKLYMAANSMADLNEAYMNKEACQLISRQPFSAGGRDSQTKPVFMLFDSRDLSGKLLDRLQKISFSNEETE</sequence>
<dbReference type="InterPro" id="IPR016181">
    <property type="entry name" value="Acyl_CoA_acyltransferase"/>
</dbReference>
<dbReference type="PROSITE" id="PS51186">
    <property type="entry name" value="GNAT"/>
    <property type="match status" value="1"/>
</dbReference>
<dbReference type="Proteomes" id="UP000322139">
    <property type="component" value="Unassembled WGS sequence"/>
</dbReference>